<evidence type="ECO:0000313" key="1">
    <source>
        <dbReference type="EMBL" id="EYB96546.1"/>
    </source>
</evidence>
<keyword evidence="2" id="KW-1185">Reference proteome</keyword>
<name>A0A016T1R6_9BILA</name>
<accession>A0A016T1R6</accession>
<dbReference type="EMBL" id="JARK01001485">
    <property type="protein sequence ID" value="EYB96546.1"/>
    <property type="molecule type" value="Genomic_DNA"/>
</dbReference>
<gene>
    <name evidence="1" type="primary">Acey_s0149.g2700</name>
    <name evidence="1" type="ORF">Y032_0149g2700</name>
</gene>
<reference evidence="2" key="1">
    <citation type="journal article" date="2015" name="Nat. Genet.">
        <title>The genome and transcriptome of the zoonotic hookworm Ancylostoma ceylanicum identify infection-specific gene families.</title>
        <authorList>
            <person name="Schwarz E.M."/>
            <person name="Hu Y."/>
            <person name="Antoshechkin I."/>
            <person name="Miller M.M."/>
            <person name="Sternberg P.W."/>
            <person name="Aroian R.V."/>
        </authorList>
    </citation>
    <scope>NUCLEOTIDE SEQUENCE</scope>
    <source>
        <strain evidence="2">HY135</strain>
    </source>
</reference>
<evidence type="ECO:0000313" key="2">
    <source>
        <dbReference type="Proteomes" id="UP000024635"/>
    </source>
</evidence>
<comment type="caution">
    <text evidence="1">The sequence shown here is derived from an EMBL/GenBank/DDBJ whole genome shotgun (WGS) entry which is preliminary data.</text>
</comment>
<protein>
    <submittedName>
        <fullName evidence="1">Uncharacterized protein</fullName>
    </submittedName>
</protein>
<sequence>MDGLVGHGRDRIIDRVRAQRASYHCATCARPIMMTMNNKRNGNEKLRLLHAPSHGQFSPNLPSRIFFYWKTERSQGFNLKTRVEILQNGYAASSIRRVTGQLRSSKPKDWFSHPSNFGTASFCALINPDLRWILLKHLTIGLKNTRLLFILLKSVVKNCFYGCVAQELRAEPVHLSATKI</sequence>
<organism evidence="1 2">
    <name type="scientific">Ancylostoma ceylanicum</name>
    <dbReference type="NCBI Taxonomy" id="53326"/>
    <lineage>
        <taxon>Eukaryota</taxon>
        <taxon>Metazoa</taxon>
        <taxon>Ecdysozoa</taxon>
        <taxon>Nematoda</taxon>
        <taxon>Chromadorea</taxon>
        <taxon>Rhabditida</taxon>
        <taxon>Rhabditina</taxon>
        <taxon>Rhabditomorpha</taxon>
        <taxon>Strongyloidea</taxon>
        <taxon>Ancylostomatidae</taxon>
        <taxon>Ancylostomatinae</taxon>
        <taxon>Ancylostoma</taxon>
    </lineage>
</organism>
<dbReference type="Proteomes" id="UP000024635">
    <property type="component" value="Unassembled WGS sequence"/>
</dbReference>
<proteinExistence type="predicted"/>
<dbReference type="AlphaFoldDB" id="A0A016T1R6"/>